<dbReference type="EMBL" id="SWJQ01000007">
    <property type="protein sequence ID" value="TRZ26633.1"/>
    <property type="molecule type" value="Genomic_DNA"/>
</dbReference>
<accession>A0A8K1GYU4</accession>
<protein>
    <submittedName>
        <fullName evidence="1">Uncharacterized protein</fullName>
    </submittedName>
</protein>
<dbReference type="Proteomes" id="UP000796761">
    <property type="component" value="Unassembled WGS sequence"/>
</dbReference>
<name>A0A8K1GYU4_9PASS</name>
<proteinExistence type="predicted"/>
<sequence>MSGKCKINIDPLQDEDGHLTSTDMVKAEVLNMFFTSIFNIDDGPRVSQCPQLEDHDCENDQLPVSPETVQDLLLQLDPYKSMEHDAIHPRILKELLMSL</sequence>
<dbReference type="AlphaFoldDB" id="A0A8K1GYU4"/>
<evidence type="ECO:0000313" key="2">
    <source>
        <dbReference type="Proteomes" id="UP000796761"/>
    </source>
</evidence>
<dbReference type="OrthoDB" id="10375252at2759"/>
<reference evidence="1" key="1">
    <citation type="submission" date="2019-04" db="EMBL/GenBank/DDBJ databases">
        <title>Genome assembly of Zosterops borbonicus 15179.</title>
        <authorList>
            <person name="Leroy T."/>
            <person name="Anselmetti Y."/>
            <person name="Tilak M.-K."/>
            <person name="Nabholz B."/>
        </authorList>
    </citation>
    <scope>NUCLEOTIDE SEQUENCE</scope>
    <source>
        <strain evidence="1">HGM_15179</strain>
        <tissue evidence="1">Muscle</tissue>
    </source>
</reference>
<evidence type="ECO:0000313" key="1">
    <source>
        <dbReference type="EMBL" id="TRZ26633.1"/>
    </source>
</evidence>
<organism evidence="1 2">
    <name type="scientific">Zosterops borbonicus</name>
    <dbReference type="NCBI Taxonomy" id="364589"/>
    <lineage>
        <taxon>Eukaryota</taxon>
        <taxon>Metazoa</taxon>
        <taxon>Chordata</taxon>
        <taxon>Craniata</taxon>
        <taxon>Vertebrata</taxon>
        <taxon>Euteleostomi</taxon>
        <taxon>Archelosauria</taxon>
        <taxon>Archosauria</taxon>
        <taxon>Dinosauria</taxon>
        <taxon>Saurischia</taxon>
        <taxon>Theropoda</taxon>
        <taxon>Coelurosauria</taxon>
        <taxon>Aves</taxon>
        <taxon>Neognathae</taxon>
        <taxon>Neoaves</taxon>
        <taxon>Telluraves</taxon>
        <taxon>Australaves</taxon>
        <taxon>Passeriformes</taxon>
        <taxon>Sylvioidea</taxon>
        <taxon>Zosteropidae</taxon>
        <taxon>Zosterops</taxon>
    </lineage>
</organism>
<keyword evidence="2" id="KW-1185">Reference proteome</keyword>
<comment type="caution">
    <text evidence="1">The sequence shown here is derived from an EMBL/GenBank/DDBJ whole genome shotgun (WGS) entry which is preliminary data.</text>
</comment>
<gene>
    <name evidence="1" type="ORF">HGM15179_000404</name>
</gene>